<keyword evidence="4" id="KW-1185">Reference proteome</keyword>
<keyword evidence="1" id="KW-0175">Coiled coil</keyword>
<accession>A0A919TC04</accession>
<name>A0A919TC04_9ACTN</name>
<reference evidence="3 4" key="1">
    <citation type="submission" date="2021-03" db="EMBL/GenBank/DDBJ databases">
        <title>Whole genome shotgun sequence of Actinoplanes toevensis NBRC 105298.</title>
        <authorList>
            <person name="Komaki H."/>
            <person name="Tamura T."/>
        </authorList>
    </citation>
    <scope>NUCLEOTIDE SEQUENCE [LARGE SCALE GENOMIC DNA]</scope>
    <source>
        <strain evidence="3 4">NBRC 105298</strain>
    </source>
</reference>
<feature type="region of interest" description="Disordered" evidence="2">
    <location>
        <begin position="1"/>
        <end position="177"/>
    </location>
</feature>
<comment type="caution">
    <text evidence="3">The sequence shown here is derived from an EMBL/GenBank/DDBJ whole genome shotgun (WGS) entry which is preliminary data.</text>
</comment>
<feature type="compositionally biased region" description="Pro residues" evidence="2">
    <location>
        <begin position="105"/>
        <end position="116"/>
    </location>
</feature>
<evidence type="ECO:0000313" key="4">
    <source>
        <dbReference type="Proteomes" id="UP000677082"/>
    </source>
</evidence>
<dbReference type="RefSeq" id="WP_213007541.1">
    <property type="nucleotide sequence ID" value="NZ_BOQN01000049.1"/>
</dbReference>
<evidence type="ECO:0000313" key="3">
    <source>
        <dbReference type="EMBL" id="GIM91645.1"/>
    </source>
</evidence>
<dbReference type="EMBL" id="BOQN01000049">
    <property type="protein sequence ID" value="GIM91645.1"/>
    <property type="molecule type" value="Genomic_DNA"/>
</dbReference>
<feature type="coiled-coil region" evidence="1">
    <location>
        <begin position="360"/>
        <end position="387"/>
    </location>
</feature>
<evidence type="ECO:0000256" key="1">
    <source>
        <dbReference type="SAM" id="Coils"/>
    </source>
</evidence>
<protein>
    <submittedName>
        <fullName evidence="3">Uncharacterized protein</fullName>
    </submittedName>
</protein>
<feature type="compositionally biased region" description="Low complexity" evidence="2">
    <location>
        <begin position="137"/>
        <end position="170"/>
    </location>
</feature>
<organism evidence="3 4">
    <name type="scientific">Paractinoplanes toevensis</name>
    <dbReference type="NCBI Taxonomy" id="571911"/>
    <lineage>
        <taxon>Bacteria</taxon>
        <taxon>Bacillati</taxon>
        <taxon>Actinomycetota</taxon>
        <taxon>Actinomycetes</taxon>
        <taxon>Micromonosporales</taxon>
        <taxon>Micromonosporaceae</taxon>
        <taxon>Paractinoplanes</taxon>
    </lineage>
</organism>
<dbReference type="Proteomes" id="UP000677082">
    <property type="component" value="Unassembled WGS sequence"/>
</dbReference>
<feature type="compositionally biased region" description="Pro residues" evidence="2">
    <location>
        <begin position="125"/>
        <end position="136"/>
    </location>
</feature>
<evidence type="ECO:0000256" key="2">
    <source>
        <dbReference type="SAM" id="MobiDB-lite"/>
    </source>
</evidence>
<feature type="compositionally biased region" description="Low complexity" evidence="2">
    <location>
        <begin position="78"/>
        <end position="87"/>
    </location>
</feature>
<sequence length="787" mass="83042">MVERLRAAEETAAEQQSAPAPVRPPIQSNRETADRLAAGPVGRDELAGLGGLAGNRAVTNWLAPDPGTPVSTPVAPSAGPVAPQAFGPAPPGTTPGGPVLAGPTPGGPKPAGPAPGGPTQNGPKPVGPGPSGPTPAGPTTAGPGPAQGVPQKQPAAPQPAGTTTPAAKAGEPPPPIDWIESLPAHVKQQIDNFSDVQVAAADKGNKGLLDARARNRITFMRTMRWAMGNDDTVIQKHFQEIQPIDVGDGQQLWAHVSTRERLLAVKIELEAQGVPMPRTTVGLGMRGDHLSPKGLSRGWFTHAAGFAVDWRATATPKIKDPRLIALFEMVTGGRPDMKASVEGDKRIDLEIKMGAGTADAAESKKLLDSVESEYKRLEEASNKFKTALPAGTLDRLRELEQARFAVSTAQRKLSRLQMPKPKATPAQIETATNAVTAAEKHFAEVHAKIGPDLPKLFEPWTKQIDEKIAVLDQHFADANVDVEMLTSDFGFDERATRIAALRKADAAAAIKAGPDVGKLRQLHQDAVVVQARIDAAKAAGLTDPDLAKIEEAVGGVLRGVEPLEEALTGIVPKAKFDIKPAKVGSVKETLAALKAAADKLGPRFTDLAKRIVPAAAVFDQNEADVVTTREDVAVRRKFRDEKTAALGKKKIDTLIDEKFQLMTLKSLKDALLDNTGGFVFGAKLEVNDPSLDQLFGLMPESRGGFFTPDPAGGEKEAKAGEFSGQHGYGLLFIKSMVAHGFEPGMAWRGGSDPMHFELAEGRKFLTSAGGSPVEAGATLRAIESIIP</sequence>
<gene>
    <name evidence="3" type="ORF">Ato02nite_034380</name>
</gene>
<proteinExistence type="predicted"/>
<dbReference type="AlphaFoldDB" id="A0A919TC04"/>